<evidence type="ECO:0000256" key="1">
    <source>
        <dbReference type="ARBA" id="ARBA00022801"/>
    </source>
</evidence>
<dbReference type="InterPro" id="IPR017853">
    <property type="entry name" value="GH"/>
</dbReference>
<dbReference type="Pfam" id="PF00933">
    <property type="entry name" value="Glyco_hydro_3"/>
    <property type="match status" value="1"/>
</dbReference>
<organism evidence="3 4">
    <name type="scientific">Geodermatophilus normandii</name>
    <dbReference type="NCBI Taxonomy" id="1137989"/>
    <lineage>
        <taxon>Bacteria</taxon>
        <taxon>Bacillati</taxon>
        <taxon>Actinomycetota</taxon>
        <taxon>Actinomycetes</taxon>
        <taxon>Geodermatophilales</taxon>
        <taxon>Geodermatophilaceae</taxon>
        <taxon>Geodermatophilus</taxon>
    </lineage>
</organism>
<proteinExistence type="predicted"/>
<dbReference type="InterPro" id="IPR036962">
    <property type="entry name" value="Glyco_hydro_3_N_sf"/>
</dbReference>
<dbReference type="AlphaFoldDB" id="A0A6P0G9A1"/>
<sequence>MMSSATYTQLDPASPALFSPVVVTDLLREDLGIDGVVVSDDVEPTRAV</sequence>
<protein>
    <recommendedName>
        <fullName evidence="2">Glycoside hydrolase family 3 N-terminal domain-containing protein</fullName>
    </recommendedName>
</protein>
<dbReference type="SUPFAM" id="SSF51445">
    <property type="entry name" value="(Trans)glycosidases"/>
    <property type="match status" value="1"/>
</dbReference>
<dbReference type="Proteomes" id="UP000471126">
    <property type="component" value="Unassembled WGS sequence"/>
</dbReference>
<dbReference type="InterPro" id="IPR001764">
    <property type="entry name" value="Glyco_hydro_3_N"/>
</dbReference>
<dbReference type="GO" id="GO:0005975">
    <property type="term" value="P:carbohydrate metabolic process"/>
    <property type="evidence" value="ECO:0007669"/>
    <property type="project" value="InterPro"/>
</dbReference>
<evidence type="ECO:0000313" key="4">
    <source>
        <dbReference type="Proteomes" id="UP000471126"/>
    </source>
</evidence>
<feature type="domain" description="Glycoside hydrolase family 3 N-terminal" evidence="2">
    <location>
        <begin position="1"/>
        <end position="42"/>
    </location>
</feature>
<evidence type="ECO:0000259" key="2">
    <source>
        <dbReference type="Pfam" id="PF00933"/>
    </source>
</evidence>
<dbReference type="Gene3D" id="3.20.20.300">
    <property type="entry name" value="Glycoside hydrolase, family 3, N-terminal domain"/>
    <property type="match status" value="1"/>
</dbReference>
<keyword evidence="1" id="KW-0378">Hydrolase</keyword>
<gene>
    <name evidence="3" type="ORF">GCU54_01675</name>
</gene>
<reference evidence="3 4" key="1">
    <citation type="submission" date="2019-12" db="EMBL/GenBank/DDBJ databases">
        <title>WGS of CPCC 203550 I12A-02606.</title>
        <authorList>
            <person name="Jiang Z."/>
        </authorList>
    </citation>
    <scope>NUCLEOTIDE SEQUENCE [LARGE SCALE GENOMIC DNA]</scope>
    <source>
        <strain evidence="3 4">I12A-02606</strain>
    </source>
</reference>
<accession>A0A6P0G9A1</accession>
<evidence type="ECO:0000313" key="3">
    <source>
        <dbReference type="EMBL" id="NEM04736.1"/>
    </source>
</evidence>
<dbReference type="GO" id="GO:0004553">
    <property type="term" value="F:hydrolase activity, hydrolyzing O-glycosyl compounds"/>
    <property type="evidence" value="ECO:0007669"/>
    <property type="project" value="InterPro"/>
</dbReference>
<name>A0A6P0G9A1_9ACTN</name>
<comment type="caution">
    <text evidence="3">The sequence shown here is derived from an EMBL/GenBank/DDBJ whole genome shotgun (WGS) entry which is preliminary data.</text>
</comment>
<dbReference type="EMBL" id="JAAGWE010000003">
    <property type="protein sequence ID" value="NEM04736.1"/>
    <property type="molecule type" value="Genomic_DNA"/>
</dbReference>